<dbReference type="PANTHER" id="PTHR45339:SF1">
    <property type="entry name" value="HYBRID SIGNAL TRANSDUCTION HISTIDINE KINASE J"/>
    <property type="match status" value="1"/>
</dbReference>
<evidence type="ECO:0000256" key="11">
    <source>
        <dbReference type="PROSITE-ProRule" id="PRU00169"/>
    </source>
</evidence>
<keyword evidence="4" id="KW-0812">Transmembrane</keyword>
<proteinExistence type="predicted"/>
<gene>
    <name evidence="14" type="ORF">GMO17_10270</name>
</gene>
<dbReference type="SUPFAM" id="SSF52172">
    <property type="entry name" value="CheY-like"/>
    <property type="match status" value="1"/>
</dbReference>
<dbReference type="Pfam" id="PF00072">
    <property type="entry name" value="Response_reg"/>
    <property type="match status" value="1"/>
</dbReference>
<reference evidence="14 15" key="1">
    <citation type="submission" date="2019-11" db="EMBL/GenBank/DDBJ databases">
        <title>Complete genome sequence of Pseudomonas syringae pv. coronafaciens isolate B19001 originated in imported oat cereal.</title>
        <authorList>
            <person name="Kim S.M."/>
            <person name="Lee B.C."/>
            <person name="Seo S.J."/>
            <person name="Lee J.E."/>
            <person name="Choi N.J."/>
            <person name="Park J.H."/>
        </authorList>
    </citation>
    <scope>NUCLEOTIDE SEQUENCE [LARGE SCALE GENOMIC DNA]</scope>
    <source>
        <strain evidence="14 15">B19001</strain>
    </source>
</reference>
<dbReference type="GO" id="GO:0000160">
    <property type="term" value="P:phosphorelay signal transduction system"/>
    <property type="evidence" value="ECO:0007669"/>
    <property type="project" value="UniProtKB-KW"/>
</dbReference>
<dbReference type="AlphaFoldDB" id="A0AAE6QHN2"/>
<comment type="caution">
    <text evidence="11">Lacks conserved residue(s) required for the propagation of feature annotation.</text>
</comment>
<keyword evidence="6" id="KW-0067">ATP-binding</keyword>
<feature type="modified residue" description="Phosphohistidine" evidence="10">
    <location>
        <position position="129"/>
    </location>
</feature>
<dbReference type="CDD" id="cd17546">
    <property type="entry name" value="REC_hyHK_CKI1_RcsC-like"/>
    <property type="match status" value="1"/>
</dbReference>
<dbReference type="GO" id="GO:0005886">
    <property type="term" value="C:plasma membrane"/>
    <property type="evidence" value="ECO:0007669"/>
    <property type="project" value="UniProtKB-SubCell"/>
</dbReference>
<comment type="subcellular location">
    <subcellularLocation>
        <location evidence="1">Cell membrane</location>
        <topology evidence="1">Multi-pass membrane protein</topology>
    </subcellularLocation>
</comment>
<keyword evidence="8" id="KW-0902">Two-component regulatory system</keyword>
<keyword evidence="2" id="KW-1003">Cell membrane</keyword>
<dbReference type="PANTHER" id="PTHR45339">
    <property type="entry name" value="HYBRID SIGNAL TRANSDUCTION HISTIDINE KINASE J"/>
    <property type="match status" value="1"/>
</dbReference>
<evidence type="ECO:0000256" key="6">
    <source>
        <dbReference type="ARBA" id="ARBA00022840"/>
    </source>
</evidence>
<evidence type="ECO:0000256" key="7">
    <source>
        <dbReference type="ARBA" id="ARBA00022989"/>
    </source>
</evidence>
<dbReference type="Gene3D" id="1.20.120.160">
    <property type="entry name" value="HPT domain"/>
    <property type="match status" value="1"/>
</dbReference>
<dbReference type="InterPro" id="IPR036641">
    <property type="entry name" value="HPT_dom_sf"/>
</dbReference>
<feature type="domain" description="Response regulatory" evidence="12">
    <location>
        <begin position="1"/>
        <end position="68"/>
    </location>
</feature>
<name>A0AAE6QHN2_9PSED</name>
<keyword evidence="5" id="KW-0547">Nucleotide-binding</keyword>
<dbReference type="PROSITE" id="PS50110">
    <property type="entry name" value="RESPONSE_REGULATORY"/>
    <property type="match status" value="1"/>
</dbReference>
<evidence type="ECO:0000256" key="5">
    <source>
        <dbReference type="ARBA" id="ARBA00022741"/>
    </source>
</evidence>
<feature type="domain" description="HPt" evidence="13">
    <location>
        <begin position="90"/>
        <end position="189"/>
    </location>
</feature>
<keyword evidence="9" id="KW-0472">Membrane</keyword>
<dbReference type="GO" id="GO:0004672">
    <property type="term" value="F:protein kinase activity"/>
    <property type="evidence" value="ECO:0007669"/>
    <property type="project" value="UniProtKB-ARBA"/>
</dbReference>
<evidence type="ECO:0000256" key="2">
    <source>
        <dbReference type="ARBA" id="ARBA00022475"/>
    </source>
</evidence>
<evidence type="ECO:0000256" key="1">
    <source>
        <dbReference type="ARBA" id="ARBA00004651"/>
    </source>
</evidence>
<evidence type="ECO:0000256" key="8">
    <source>
        <dbReference type="ARBA" id="ARBA00023012"/>
    </source>
</evidence>
<evidence type="ECO:0000259" key="13">
    <source>
        <dbReference type="PROSITE" id="PS50894"/>
    </source>
</evidence>
<dbReference type="GeneID" id="73736192"/>
<evidence type="ECO:0000259" key="12">
    <source>
        <dbReference type="PROSITE" id="PS50110"/>
    </source>
</evidence>
<dbReference type="Proteomes" id="UP000423413">
    <property type="component" value="Chromosome"/>
</dbReference>
<dbReference type="GO" id="GO:0005524">
    <property type="term" value="F:ATP binding"/>
    <property type="evidence" value="ECO:0007669"/>
    <property type="project" value="UniProtKB-KW"/>
</dbReference>
<dbReference type="CDD" id="cd00088">
    <property type="entry name" value="HPT"/>
    <property type="match status" value="1"/>
</dbReference>
<dbReference type="Gene3D" id="3.40.50.2300">
    <property type="match status" value="1"/>
</dbReference>
<sequence>MPIMSGYDMASAIRTLEGASARPRCPLWGFTANAQQDEIDRCLAAGMDDCLFKPISLSTLSERLGTISPLGRTAALPFSLDSVSNLTGNRPQMVERLIAQLLQSNHEDRLSLARLVLEDNRGKTVELAHRIKGAARIISASRVVEACDELEKACEADVTDEQFHLCQKAVELAMIELEDALILQQAKPD</sequence>
<evidence type="ECO:0000256" key="9">
    <source>
        <dbReference type="ARBA" id="ARBA00023136"/>
    </source>
</evidence>
<evidence type="ECO:0000313" key="15">
    <source>
        <dbReference type="Proteomes" id="UP000423413"/>
    </source>
</evidence>
<dbReference type="InterPro" id="IPR001789">
    <property type="entry name" value="Sig_transdc_resp-reg_receiver"/>
</dbReference>
<evidence type="ECO:0000313" key="14">
    <source>
        <dbReference type="EMBL" id="QGT81548.1"/>
    </source>
</evidence>
<dbReference type="RefSeq" id="WP_122323680.1">
    <property type="nucleotide sequence ID" value="NZ_CP046441.1"/>
</dbReference>
<dbReference type="SUPFAM" id="SSF47226">
    <property type="entry name" value="Histidine-containing phosphotransfer domain, HPT domain"/>
    <property type="match status" value="1"/>
</dbReference>
<dbReference type="EMBL" id="CP046441">
    <property type="protein sequence ID" value="QGT81548.1"/>
    <property type="molecule type" value="Genomic_DNA"/>
</dbReference>
<protein>
    <submittedName>
        <fullName evidence="14">Response regulator</fullName>
    </submittedName>
</protein>
<accession>A0AAE6QHN2</accession>
<dbReference type="PROSITE" id="PS50894">
    <property type="entry name" value="HPT"/>
    <property type="match status" value="1"/>
</dbReference>
<evidence type="ECO:0000256" key="10">
    <source>
        <dbReference type="PROSITE-ProRule" id="PRU00110"/>
    </source>
</evidence>
<keyword evidence="7" id="KW-1133">Transmembrane helix</keyword>
<dbReference type="InterPro" id="IPR011006">
    <property type="entry name" value="CheY-like_superfamily"/>
</dbReference>
<evidence type="ECO:0000256" key="3">
    <source>
        <dbReference type="ARBA" id="ARBA00022553"/>
    </source>
</evidence>
<keyword evidence="3 10" id="KW-0597">Phosphoprotein</keyword>
<dbReference type="Pfam" id="PF01627">
    <property type="entry name" value="Hpt"/>
    <property type="match status" value="1"/>
</dbReference>
<dbReference type="InterPro" id="IPR008207">
    <property type="entry name" value="Sig_transdc_His_kin_Hpt_dom"/>
</dbReference>
<evidence type="ECO:0000256" key="4">
    <source>
        <dbReference type="ARBA" id="ARBA00022692"/>
    </source>
</evidence>
<organism evidence="14 15">
    <name type="scientific">Pseudomonas coronafaciens pv. coronafaciens</name>
    <dbReference type="NCBI Taxonomy" id="235275"/>
    <lineage>
        <taxon>Bacteria</taxon>
        <taxon>Pseudomonadati</taxon>
        <taxon>Pseudomonadota</taxon>
        <taxon>Gammaproteobacteria</taxon>
        <taxon>Pseudomonadales</taxon>
        <taxon>Pseudomonadaceae</taxon>
        <taxon>Pseudomonas</taxon>
        <taxon>Pseudomonas coronafaciens</taxon>
    </lineage>
</organism>